<evidence type="ECO:0000256" key="4">
    <source>
        <dbReference type="ARBA" id="ARBA00022884"/>
    </source>
</evidence>
<proteinExistence type="predicted"/>
<evidence type="ECO:0000256" key="1">
    <source>
        <dbReference type="ARBA" id="ARBA00022603"/>
    </source>
</evidence>
<gene>
    <name evidence="5" type="ORF">H9Y05_02655</name>
</gene>
<dbReference type="CDD" id="cd02440">
    <property type="entry name" value="AdoMet_MTases"/>
    <property type="match status" value="1"/>
</dbReference>
<evidence type="ECO:0000256" key="2">
    <source>
        <dbReference type="ARBA" id="ARBA00022679"/>
    </source>
</evidence>
<organism evidence="5 6">
    <name type="scientific">Taishania pollutisoli</name>
    <dbReference type="NCBI Taxonomy" id="2766479"/>
    <lineage>
        <taxon>Bacteria</taxon>
        <taxon>Pseudomonadati</taxon>
        <taxon>Bacteroidota</taxon>
        <taxon>Flavobacteriia</taxon>
        <taxon>Flavobacteriales</taxon>
        <taxon>Crocinitomicaceae</taxon>
        <taxon>Taishania</taxon>
    </lineage>
</organism>
<keyword evidence="4" id="KW-0694">RNA-binding</keyword>
<name>A0A8J6PAV9_9FLAO</name>
<keyword evidence="2" id="KW-0808">Transferase</keyword>
<dbReference type="Pfam" id="PF00398">
    <property type="entry name" value="RrnaAD"/>
    <property type="match status" value="1"/>
</dbReference>
<dbReference type="SUPFAM" id="SSF53335">
    <property type="entry name" value="S-adenosyl-L-methionine-dependent methyltransferases"/>
    <property type="match status" value="1"/>
</dbReference>
<protein>
    <submittedName>
        <fullName evidence="5">Uncharacterized protein</fullName>
    </submittedName>
</protein>
<evidence type="ECO:0000256" key="3">
    <source>
        <dbReference type="ARBA" id="ARBA00022691"/>
    </source>
</evidence>
<dbReference type="RefSeq" id="WP_216713419.1">
    <property type="nucleotide sequence ID" value="NZ_JACVEL010000001.1"/>
</dbReference>
<comment type="caution">
    <text evidence="5">The sequence shown here is derived from an EMBL/GenBank/DDBJ whole genome shotgun (WGS) entry which is preliminary data.</text>
</comment>
<dbReference type="InterPro" id="IPR029063">
    <property type="entry name" value="SAM-dependent_MTases_sf"/>
</dbReference>
<dbReference type="Proteomes" id="UP000652681">
    <property type="component" value="Unassembled WGS sequence"/>
</dbReference>
<dbReference type="AlphaFoldDB" id="A0A8J6PAV9"/>
<evidence type="ECO:0000313" key="6">
    <source>
        <dbReference type="Proteomes" id="UP000652681"/>
    </source>
</evidence>
<dbReference type="InterPro" id="IPR001737">
    <property type="entry name" value="KsgA/Erm"/>
</dbReference>
<dbReference type="EMBL" id="JACVEL010000001">
    <property type="protein sequence ID" value="MBC9811367.1"/>
    <property type="molecule type" value="Genomic_DNA"/>
</dbReference>
<keyword evidence="3" id="KW-0949">S-adenosyl-L-methionine</keyword>
<evidence type="ECO:0000313" key="5">
    <source>
        <dbReference type="EMBL" id="MBC9811367.1"/>
    </source>
</evidence>
<accession>A0A8J6PAV9</accession>
<reference evidence="5" key="1">
    <citation type="submission" date="2020-09" db="EMBL/GenBank/DDBJ databases">
        <title>Taishania pollutisoli gen. nov., sp. nov., Isolated from Tetrabromobisphenol A-Contaminated Soil.</title>
        <authorList>
            <person name="Chen Q."/>
        </authorList>
    </citation>
    <scope>NUCLEOTIDE SEQUENCE</scope>
    <source>
        <strain evidence="5">CZZ-1</strain>
    </source>
</reference>
<keyword evidence="1" id="KW-0489">Methyltransferase</keyword>
<dbReference type="Gene3D" id="3.40.50.150">
    <property type="entry name" value="Vaccinia Virus protein VP39"/>
    <property type="match status" value="1"/>
</dbReference>
<sequence>MREKVLFLKNFFRNPLRNASVIPSSKASSKAMLKGIDFNRVSVVVELGPGNGVFTREIIKTVTADTKIIVFELEPTYINLLQNKFGDRITLVNKSAHLLSETLEELGIDKVDVIISGLPFLKGDIKQKTDEAICQLTRRGTIYRFFTYMPGIMKNVYKELPIEKKYFELRNIPPLWVYGIN</sequence>
<keyword evidence="6" id="KW-1185">Reference proteome</keyword>